<dbReference type="SMART" id="SM00382">
    <property type="entry name" value="AAA"/>
    <property type="match status" value="1"/>
</dbReference>
<dbReference type="RefSeq" id="WP_148065766.1">
    <property type="nucleotide sequence ID" value="NZ_VRYZ01000009.1"/>
</dbReference>
<protein>
    <submittedName>
        <fullName evidence="6">ABC transporter ATP-binding protein</fullName>
    </submittedName>
</protein>
<name>A0A5C8ZMJ3_9GAMM</name>
<dbReference type="EMBL" id="VRYZ01000009">
    <property type="protein sequence ID" value="TXS89405.1"/>
    <property type="molecule type" value="Genomic_DNA"/>
</dbReference>
<comment type="similarity">
    <text evidence="1">Belongs to the ABC transporter superfamily.</text>
</comment>
<gene>
    <name evidence="6" type="ORF">FVW59_17980</name>
</gene>
<dbReference type="SUPFAM" id="SSF52540">
    <property type="entry name" value="P-loop containing nucleoside triphosphate hydrolases"/>
    <property type="match status" value="1"/>
</dbReference>
<dbReference type="Pfam" id="PF00005">
    <property type="entry name" value="ABC_tran"/>
    <property type="match status" value="1"/>
</dbReference>
<keyword evidence="4 6" id="KW-0067">ATP-binding</keyword>
<dbReference type="PANTHER" id="PTHR46743:SF2">
    <property type="entry name" value="TEICHOIC ACIDS EXPORT ATP-BINDING PROTEIN TAGH"/>
    <property type="match status" value="1"/>
</dbReference>
<keyword evidence="3" id="KW-0547">Nucleotide-binding</keyword>
<dbReference type="GO" id="GO:0016887">
    <property type="term" value="F:ATP hydrolysis activity"/>
    <property type="evidence" value="ECO:0007669"/>
    <property type="project" value="InterPro"/>
</dbReference>
<evidence type="ECO:0000256" key="4">
    <source>
        <dbReference type="ARBA" id="ARBA00022840"/>
    </source>
</evidence>
<dbReference type="GO" id="GO:0140359">
    <property type="term" value="F:ABC-type transporter activity"/>
    <property type="evidence" value="ECO:0007669"/>
    <property type="project" value="InterPro"/>
</dbReference>
<dbReference type="AlphaFoldDB" id="A0A5C8ZMJ3"/>
<organism evidence="6 7">
    <name type="scientific">Parahaliea aestuarii</name>
    <dbReference type="NCBI Taxonomy" id="1852021"/>
    <lineage>
        <taxon>Bacteria</taxon>
        <taxon>Pseudomonadati</taxon>
        <taxon>Pseudomonadota</taxon>
        <taxon>Gammaproteobacteria</taxon>
        <taxon>Cellvibrionales</taxon>
        <taxon>Halieaceae</taxon>
        <taxon>Parahaliea</taxon>
    </lineage>
</organism>
<sequence>MSRQSDAILELDGVYLNYSAGKNHFSEGVHHVLEDVSLTLTEGETLGVIGRNGCGKTTILRLMGGIIAPTKGSVWQRPGTASALLSIGLGFRGDLSGRDNALLSAMMQGASRRHAMSFLEEIKEFSELGESFEEPVKTYSSGMRSRLGFTTALITHVDILLIDEVLSVGDAHFKNKAERAMRERLSGDQTVVFVSHADKQIESLCDRAIWINNGRIACGGETSEVVSAYRESIEKSNNG</sequence>
<evidence type="ECO:0000313" key="7">
    <source>
        <dbReference type="Proteomes" id="UP000321933"/>
    </source>
</evidence>
<keyword evidence="2" id="KW-0813">Transport</keyword>
<dbReference type="OrthoDB" id="9778870at2"/>
<dbReference type="PROSITE" id="PS50893">
    <property type="entry name" value="ABC_TRANSPORTER_2"/>
    <property type="match status" value="1"/>
</dbReference>
<evidence type="ECO:0000256" key="1">
    <source>
        <dbReference type="ARBA" id="ARBA00005417"/>
    </source>
</evidence>
<dbReference type="InterPro" id="IPR027417">
    <property type="entry name" value="P-loop_NTPase"/>
</dbReference>
<evidence type="ECO:0000256" key="2">
    <source>
        <dbReference type="ARBA" id="ARBA00022448"/>
    </source>
</evidence>
<reference evidence="6 7" key="1">
    <citation type="submission" date="2019-08" db="EMBL/GenBank/DDBJ databases">
        <title>Parahaliea maris sp. nov., isolated from the surface seawater.</title>
        <authorList>
            <person name="Liu Y."/>
        </authorList>
    </citation>
    <scope>NUCLEOTIDE SEQUENCE [LARGE SCALE GENOMIC DNA]</scope>
    <source>
        <strain evidence="6 7">S2-26</strain>
    </source>
</reference>
<keyword evidence="7" id="KW-1185">Reference proteome</keyword>
<dbReference type="Proteomes" id="UP000321933">
    <property type="component" value="Unassembled WGS sequence"/>
</dbReference>
<dbReference type="InterPro" id="IPR003593">
    <property type="entry name" value="AAA+_ATPase"/>
</dbReference>
<comment type="caution">
    <text evidence="6">The sequence shown here is derived from an EMBL/GenBank/DDBJ whole genome shotgun (WGS) entry which is preliminary data.</text>
</comment>
<dbReference type="InterPro" id="IPR015860">
    <property type="entry name" value="ABC_transpr_TagH-like"/>
</dbReference>
<accession>A0A5C8ZMJ3</accession>
<proteinExistence type="inferred from homology"/>
<dbReference type="Gene3D" id="3.40.50.300">
    <property type="entry name" value="P-loop containing nucleotide triphosphate hydrolases"/>
    <property type="match status" value="1"/>
</dbReference>
<dbReference type="InterPro" id="IPR003439">
    <property type="entry name" value="ABC_transporter-like_ATP-bd"/>
</dbReference>
<dbReference type="PANTHER" id="PTHR46743">
    <property type="entry name" value="TEICHOIC ACIDS EXPORT ATP-BINDING PROTEIN TAGH"/>
    <property type="match status" value="1"/>
</dbReference>
<dbReference type="CDD" id="cd03220">
    <property type="entry name" value="ABC_KpsT_Wzt"/>
    <property type="match status" value="1"/>
</dbReference>
<evidence type="ECO:0000256" key="3">
    <source>
        <dbReference type="ARBA" id="ARBA00022741"/>
    </source>
</evidence>
<dbReference type="GO" id="GO:0016020">
    <property type="term" value="C:membrane"/>
    <property type="evidence" value="ECO:0007669"/>
    <property type="project" value="InterPro"/>
</dbReference>
<evidence type="ECO:0000259" key="5">
    <source>
        <dbReference type="PROSITE" id="PS50893"/>
    </source>
</evidence>
<feature type="domain" description="ABC transporter" evidence="5">
    <location>
        <begin position="9"/>
        <end position="238"/>
    </location>
</feature>
<dbReference type="GO" id="GO:0005524">
    <property type="term" value="F:ATP binding"/>
    <property type="evidence" value="ECO:0007669"/>
    <property type="project" value="UniProtKB-KW"/>
</dbReference>
<evidence type="ECO:0000313" key="6">
    <source>
        <dbReference type="EMBL" id="TXS89405.1"/>
    </source>
</evidence>
<dbReference type="InterPro" id="IPR050683">
    <property type="entry name" value="Bact_Polysacc_Export_ATP-bd"/>
</dbReference>